<organism evidence="8 9">
    <name type="scientific">Mycobacterium yunnanensis</name>
    <dbReference type="NCBI Taxonomy" id="368477"/>
    <lineage>
        <taxon>Bacteria</taxon>
        <taxon>Bacillati</taxon>
        <taxon>Actinomycetota</taxon>
        <taxon>Actinomycetes</taxon>
        <taxon>Mycobacteriales</taxon>
        <taxon>Mycobacteriaceae</taxon>
        <taxon>Mycobacterium</taxon>
    </lineage>
</organism>
<dbReference type="GO" id="GO:0004300">
    <property type="term" value="F:enoyl-CoA hydratase activity"/>
    <property type="evidence" value="ECO:0007669"/>
    <property type="project" value="UniProtKB-EC"/>
</dbReference>
<proteinExistence type="inferred from homology"/>
<evidence type="ECO:0000256" key="3">
    <source>
        <dbReference type="ARBA" id="ARBA00022832"/>
    </source>
</evidence>
<keyword evidence="9" id="KW-1185">Reference proteome</keyword>
<evidence type="ECO:0000256" key="6">
    <source>
        <dbReference type="ARBA" id="ARBA00023717"/>
    </source>
</evidence>
<evidence type="ECO:0000256" key="7">
    <source>
        <dbReference type="RuleBase" id="RU003707"/>
    </source>
</evidence>
<accession>A0A9X2Z4R2</accession>
<protein>
    <submittedName>
        <fullName evidence="8">Enoyl-CoA hydratase/isomerase family protein</fullName>
    </submittedName>
</protein>
<dbReference type="EMBL" id="JACKVK010000012">
    <property type="protein sequence ID" value="MCV7423490.1"/>
    <property type="molecule type" value="Genomic_DNA"/>
</dbReference>
<name>A0A9X2Z4R2_9MYCO</name>
<gene>
    <name evidence="8" type="ORF">H7K45_23320</name>
</gene>
<evidence type="ECO:0000313" key="9">
    <source>
        <dbReference type="Proteomes" id="UP001141629"/>
    </source>
</evidence>
<dbReference type="AlphaFoldDB" id="A0A9X2Z4R2"/>
<evidence type="ECO:0000256" key="2">
    <source>
        <dbReference type="ARBA" id="ARBA00005254"/>
    </source>
</evidence>
<dbReference type="CDD" id="cd06558">
    <property type="entry name" value="crotonase-like"/>
    <property type="match status" value="1"/>
</dbReference>
<evidence type="ECO:0000313" key="8">
    <source>
        <dbReference type="EMBL" id="MCV7423490.1"/>
    </source>
</evidence>
<evidence type="ECO:0000256" key="1">
    <source>
        <dbReference type="ARBA" id="ARBA00002994"/>
    </source>
</evidence>
<comment type="caution">
    <text evidence="8">The sequence shown here is derived from an EMBL/GenBank/DDBJ whole genome shotgun (WGS) entry which is preliminary data.</text>
</comment>
<reference evidence="8" key="1">
    <citation type="submission" date="2020-07" db="EMBL/GenBank/DDBJ databases">
        <authorList>
            <person name="Pettersson B.M.F."/>
            <person name="Behra P.R.K."/>
            <person name="Ramesh M."/>
            <person name="Das S."/>
            <person name="Dasgupta S."/>
            <person name="Kirsebom L.A."/>
        </authorList>
    </citation>
    <scope>NUCLEOTIDE SEQUENCE</scope>
    <source>
        <strain evidence="8">DSM 44838</strain>
    </source>
</reference>
<dbReference type="InterPro" id="IPR001753">
    <property type="entry name" value="Enoyl-CoA_hydra/iso"/>
</dbReference>
<comment type="similarity">
    <text evidence="2 7">Belongs to the enoyl-CoA hydratase/isomerase family.</text>
</comment>
<dbReference type="Proteomes" id="UP001141629">
    <property type="component" value="Unassembled WGS sequence"/>
</dbReference>
<dbReference type="Gene3D" id="3.90.226.10">
    <property type="entry name" value="2-enoyl-CoA Hydratase, Chain A, domain 1"/>
    <property type="match status" value="1"/>
</dbReference>
<comment type="catalytic activity">
    <reaction evidence="5">
        <text>a (3S)-3-hydroxyacyl-CoA = a (2E)-enoyl-CoA + H2O</text>
        <dbReference type="Rhea" id="RHEA:16105"/>
        <dbReference type="ChEBI" id="CHEBI:15377"/>
        <dbReference type="ChEBI" id="CHEBI:57318"/>
        <dbReference type="ChEBI" id="CHEBI:58856"/>
        <dbReference type="EC" id="4.2.1.17"/>
    </reaction>
</comment>
<dbReference type="InterPro" id="IPR018376">
    <property type="entry name" value="Enoyl-CoA_hyd/isom_CS"/>
</dbReference>
<dbReference type="PANTHER" id="PTHR11941:SF54">
    <property type="entry name" value="ENOYL-COA HYDRATASE, MITOCHONDRIAL"/>
    <property type="match status" value="1"/>
</dbReference>
<dbReference type="PROSITE" id="PS00166">
    <property type="entry name" value="ENOYL_COA_HYDRATASE"/>
    <property type="match status" value="1"/>
</dbReference>
<dbReference type="SUPFAM" id="SSF52096">
    <property type="entry name" value="ClpP/crotonase"/>
    <property type="match status" value="1"/>
</dbReference>
<dbReference type="RefSeq" id="WP_263998441.1">
    <property type="nucleotide sequence ID" value="NZ_JACKVK010000012.1"/>
</dbReference>
<reference evidence="8" key="2">
    <citation type="journal article" date="2022" name="BMC Genomics">
        <title>Comparative genome analysis of mycobacteria focusing on tRNA and non-coding RNA.</title>
        <authorList>
            <person name="Behra P.R.K."/>
            <person name="Pettersson B.M.F."/>
            <person name="Ramesh M."/>
            <person name="Das S."/>
            <person name="Dasgupta S."/>
            <person name="Kirsebom L.A."/>
        </authorList>
    </citation>
    <scope>NUCLEOTIDE SEQUENCE</scope>
    <source>
        <strain evidence="8">DSM 44838</strain>
    </source>
</reference>
<evidence type="ECO:0000256" key="4">
    <source>
        <dbReference type="ARBA" id="ARBA00023098"/>
    </source>
</evidence>
<dbReference type="InterPro" id="IPR029045">
    <property type="entry name" value="ClpP/crotonase-like_dom_sf"/>
</dbReference>
<keyword evidence="4" id="KW-0443">Lipid metabolism</keyword>
<dbReference type="GO" id="GO:0006635">
    <property type="term" value="P:fatty acid beta-oxidation"/>
    <property type="evidence" value="ECO:0007669"/>
    <property type="project" value="TreeGrafter"/>
</dbReference>
<dbReference type="Pfam" id="PF00378">
    <property type="entry name" value="ECH_1"/>
    <property type="match status" value="1"/>
</dbReference>
<evidence type="ECO:0000256" key="5">
    <source>
        <dbReference type="ARBA" id="ARBA00023709"/>
    </source>
</evidence>
<dbReference type="PANTHER" id="PTHR11941">
    <property type="entry name" value="ENOYL-COA HYDRATASE-RELATED"/>
    <property type="match status" value="1"/>
</dbReference>
<keyword evidence="3" id="KW-0276">Fatty acid metabolism</keyword>
<comment type="function">
    <text evidence="1">Could possibly oxidize fatty acids using specific components.</text>
</comment>
<sequence length="264" mass="27937">MGQVELEKIGPVGVIRLVNPPLNPLTNHMRARLRDVAHDVTGRSDIRAVVLTSHGDRSLSVGSDIKGFPTTPEAGRAVSEAEHEAYDAFAAIPQPTVAVLRGTTLGGGLELSLTADIRVAEESAVLGLPEVKVGVFASGGGTQRLPQLIGTTRATRLLLLGDSIDAATALDWGLVTFVVPDRAAESEALRIAERLAALPQLALRASKHCVHTGLLHGRSSGRQAEIDSIATIYGSADAHEGVAAFIQKREPRFTHQHDTEGPVR</sequence>
<comment type="catalytic activity">
    <reaction evidence="6">
        <text>a 4-saturated-(3S)-3-hydroxyacyl-CoA = a (3E)-enoyl-CoA + H2O</text>
        <dbReference type="Rhea" id="RHEA:20724"/>
        <dbReference type="ChEBI" id="CHEBI:15377"/>
        <dbReference type="ChEBI" id="CHEBI:58521"/>
        <dbReference type="ChEBI" id="CHEBI:137480"/>
        <dbReference type="EC" id="4.2.1.17"/>
    </reaction>
</comment>